<dbReference type="GO" id="GO:0005886">
    <property type="term" value="C:plasma membrane"/>
    <property type="evidence" value="ECO:0007669"/>
    <property type="project" value="EnsemblFungi"/>
</dbReference>
<gene>
    <name evidence="6" type="primary">TBLA0F01080</name>
    <name evidence="6" type="ORF">TBLA_0F01080</name>
</gene>
<dbReference type="InterPro" id="IPR056385">
    <property type="entry name" value="UBL_AVO1/Sin1"/>
</dbReference>
<dbReference type="InterPro" id="IPR031567">
    <property type="entry name" value="CRIM_dom"/>
</dbReference>
<dbReference type="GO" id="GO:0060090">
    <property type="term" value="F:molecular adaptor activity"/>
    <property type="evidence" value="ECO:0007669"/>
    <property type="project" value="EnsemblFungi"/>
</dbReference>
<dbReference type="Pfam" id="PF23164">
    <property type="entry name" value="UBL_AVO1"/>
    <property type="match status" value="1"/>
</dbReference>
<dbReference type="PANTHER" id="PTHR13335">
    <property type="entry name" value="TARGET OF RAPAMYCIN COMPLEX 2 SUBUNIT MAPKAP1"/>
    <property type="match status" value="1"/>
</dbReference>
<feature type="region of interest" description="Disordered" evidence="2">
    <location>
        <begin position="130"/>
        <end position="260"/>
    </location>
</feature>
<dbReference type="FunCoup" id="I2H5J9">
    <property type="interactions" value="283"/>
</dbReference>
<feature type="compositionally biased region" description="Basic residues" evidence="2">
    <location>
        <begin position="1117"/>
        <end position="1126"/>
    </location>
</feature>
<sequence length="1303" mass="147147">MDTVTSINKLRAQFLSTCPDQDQMRRVIKPFIPDDIKNRELLIEREVRDIYGYHNGRSRLEKLESPPISKNWMDNYTSIGKSRLGNTRKERNIISPTKTREKSILEDEDDEFDEKLIKELSVQQELQETFSNEHPNEGCQNSDEINGATGKLKNRKNTSPSLSGTKQSKSKDYDTTSNTNKNGVGLLNNNLNSNPSTNNIPHTPDSNADSDSSGSIKKQGNNKRPTLRFPRLFKGRKDSASGNTNNNSTGNSTSNNDIPQQEQFKKVSAEALIRKGSTTAASIFDMNFDYDEDLDEEEDDDDDDEEGEDDDGTLDDFNNSFFQMSFNGTAGKNNNNSASSVIVKRDSFEDANDFIASNDKITENHKSSGGHEKKNSTSKLDKIQTANDDDDNINTSDLSANVTNTSEGTNNQDKSNSNNNNADAITNKKRSHFSNMISRNPLIDSSKNNVKPEKTPLGRNKSDNTIKTSLPSDLKNDLGKSSTNTSAEINSTVNSELEEDEDDENDMFDLFSFMNERKMSNIDMEDRDSLSAGSSLTKQKSILSPHIDESIMRDEVLTPDGLDVLDSESSFGKSLLYSEFSNDDFSKESHPRGRMNIDSIRSDIGSLTIPSHSIPAYLDSYGMYHGQDDSILDTVFDKAAQRIKSTKIDCEEDIKNVPFSLPDHSIHGTTSRRPSNTSSVQRQHSQIMRHHNRSHSSNGRDYRRVFKGIDKVGDKEFKRSRKGSNESKLDSNLISKDLTTRRDSSVSMFITDKPKELPKPPPSVSQLSKLFNKKKEKKQDTSEILEYFSFVSGSNVPKNESISLNIFLQNSKKYQHNPFELNVRKTASVFEVIGYVLFKFITEFKPDNIEEDGLQPDLLRNPNNFSLHIVEEDGEPFEDNFGKLDRKISIQSISDNEVVLCLVNENERNENSIQTPLPFDVNGDIIDTTTNSNTDSKNETSLNQLSYYKPIVGLGSESTKASNTNTIEIKVYLYPNKNPKYNFTTIKVPITSNINDILVSYCKMKNMYPNEYSLLYPSKKMILDLNDTVLRLDGNHEVELISKKEARSLHLQKMKPDMKKPVLPTIQSNDLTPLTLEPAGSYLKPDNEESISEAQEVASTTNSSNTGKDKDTLTSKKSSKFKKQTAKMKLNLTSTTNASNAVNGLFKTKNSSKTSLHNPLPFYHTSSIQAIQDMDTNAENTGDSAYQDLVSGAYHKYKVWRRQQMAINKHERTLALDGDYIYIIPPDKHMHWHENVKTKSIHISRVILVKRSNRVPVNFKIFVEKGEENNLKRYYFEAVSSEECKEIVARIQNLQTAYRMNHK</sequence>
<feature type="compositionally biased region" description="Low complexity" evidence="2">
    <location>
        <begin position="178"/>
        <end position="199"/>
    </location>
</feature>
<feature type="compositionally biased region" description="Low complexity" evidence="2">
    <location>
        <begin position="409"/>
        <end position="425"/>
    </location>
</feature>
<dbReference type="eggNOG" id="KOG3739">
    <property type="taxonomic scope" value="Eukaryota"/>
</dbReference>
<dbReference type="GO" id="GO:0001558">
    <property type="term" value="P:regulation of cell growth"/>
    <property type="evidence" value="ECO:0007669"/>
    <property type="project" value="EnsemblFungi"/>
</dbReference>
<feature type="compositionally biased region" description="Polar residues" evidence="2">
    <location>
        <begin position="393"/>
        <end position="408"/>
    </location>
</feature>
<feature type="compositionally biased region" description="Polar residues" evidence="2">
    <location>
        <begin position="200"/>
        <end position="224"/>
    </location>
</feature>
<evidence type="ECO:0000259" key="5">
    <source>
        <dbReference type="Pfam" id="PF23164"/>
    </source>
</evidence>
<dbReference type="InterPro" id="IPR011993">
    <property type="entry name" value="PH-like_dom_sf"/>
</dbReference>
<dbReference type="GO" id="GO:0038203">
    <property type="term" value="P:TORC2 signaling"/>
    <property type="evidence" value="ECO:0007669"/>
    <property type="project" value="TreeGrafter"/>
</dbReference>
<feature type="compositionally biased region" description="Polar residues" evidence="2">
    <location>
        <begin position="433"/>
        <end position="449"/>
    </location>
</feature>
<dbReference type="GeneID" id="14496760"/>
<dbReference type="Pfam" id="PF16978">
    <property type="entry name" value="CRIM"/>
    <property type="match status" value="1"/>
</dbReference>
<dbReference type="GO" id="GO:0030950">
    <property type="term" value="P:establishment or maintenance of actin cytoskeleton polarity"/>
    <property type="evidence" value="ECO:0007669"/>
    <property type="project" value="EnsemblFungi"/>
</dbReference>
<feature type="region of interest" description="Disordered" evidence="2">
    <location>
        <begin position="83"/>
        <end position="107"/>
    </location>
</feature>
<feature type="domain" description="CRIM" evidence="3">
    <location>
        <begin position="765"/>
        <end position="911"/>
    </location>
</feature>
<proteinExistence type="inferred from homology"/>
<dbReference type="OMA" id="HWHENVK"/>
<feature type="compositionally biased region" description="Low complexity" evidence="2">
    <location>
        <begin position="241"/>
        <end position="256"/>
    </location>
</feature>
<feature type="region of interest" description="Disordered" evidence="2">
    <location>
        <begin position="716"/>
        <end position="736"/>
    </location>
</feature>
<evidence type="ECO:0000259" key="3">
    <source>
        <dbReference type="Pfam" id="PF16978"/>
    </source>
</evidence>
<dbReference type="KEGG" id="tbl:TBLA_0F01080"/>
<name>I2H5J9_HENB6</name>
<dbReference type="RefSeq" id="XP_004181170.1">
    <property type="nucleotide sequence ID" value="XM_004181122.1"/>
</dbReference>
<dbReference type="STRING" id="1071380.I2H5J9"/>
<keyword evidence="7" id="KW-1185">Reference proteome</keyword>
<feature type="compositionally biased region" description="Polar residues" evidence="2">
    <location>
        <begin position="479"/>
        <end position="495"/>
    </location>
</feature>
<evidence type="ECO:0000313" key="7">
    <source>
        <dbReference type="Proteomes" id="UP000002866"/>
    </source>
</evidence>
<evidence type="ECO:0000313" key="6">
    <source>
        <dbReference type="EMBL" id="CCH61651.1"/>
    </source>
</evidence>
<feature type="compositionally biased region" description="Polar residues" evidence="2">
    <location>
        <begin position="157"/>
        <end position="167"/>
    </location>
</feature>
<dbReference type="InParanoid" id="I2H5J9"/>
<dbReference type="HOGENOM" id="CLU_008055_0_0_1"/>
<feature type="region of interest" description="Disordered" evidence="2">
    <location>
        <begin position="293"/>
        <end position="321"/>
    </location>
</feature>
<feature type="compositionally biased region" description="Basic and acidic residues" evidence="2">
    <location>
        <begin position="716"/>
        <end position="729"/>
    </location>
</feature>
<dbReference type="PANTHER" id="PTHR13335:SF1">
    <property type="entry name" value="TARGET OF RAPAMYCIN COMPLEX 2 SUBUNIT MAPKAP1"/>
    <property type="match status" value="1"/>
</dbReference>
<feature type="compositionally biased region" description="Polar residues" evidence="2">
    <location>
        <begin position="1097"/>
        <end position="1106"/>
    </location>
</feature>
<reference evidence="6 7" key="1">
    <citation type="journal article" date="2011" name="Proc. Natl. Acad. Sci. U.S.A.">
        <title>Evolutionary erosion of yeast sex chromosomes by mating-type switching accidents.</title>
        <authorList>
            <person name="Gordon J.L."/>
            <person name="Armisen D."/>
            <person name="Proux-Wera E."/>
            <person name="Oheigeartaigh S.S."/>
            <person name="Byrne K.P."/>
            <person name="Wolfe K.H."/>
        </authorList>
    </citation>
    <scope>NUCLEOTIDE SEQUENCE [LARGE SCALE GENOMIC DNA]</scope>
    <source>
        <strain evidence="7">ATCC 34711 / CBS 6284 / DSM 70876 / NBRC 10599 / NRRL Y-10934 / UCD 77-7</strain>
    </source>
</reference>
<accession>I2H5J9</accession>
<dbReference type="InterPro" id="IPR031313">
    <property type="entry name" value="Sin1_PH_dom"/>
</dbReference>
<comment type="similarity">
    <text evidence="1">Belongs to the SIN1 family.</text>
</comment>
<dbReference type="GO" id="GO:0005737">
    <property type="term" value="C:cytoplasm"/>
    <property type="evidence" value="ECO:0007669"/>
    <property type="project" value="EnsemblFungi"/>
</dbReference>
<dbReference type="Proteomes" id="UP000002866">
    <property type="component" value="Chromosome 6"/>
</dbReference>
<feature type="compositionally biased region" description="Basic and acidic residues" evidence="2">
    <location>
        <begin position="87"/>
        <end position="105"/>
    </location>
</feature>
<evidence type="ECO:0000259" key="4">
    <source>
        <dbReference type="Pfam" id="PF16979"/>
    </source>
</evidence>
<feature type="compositionally biased region" description="Polar residues" evidence="2">
    <location>
        <begin position="130"/>
        <end position="144"/>
    </location>
</feature>
<dbReference type="OrthoDB" id="241990at2759"/>
<organism evidence="6 7">
    <name type="scientific">Henningerozyma blattae (strain ATCC 34711 / CBS 6284 / DSM 70876 / NBRC 10599 / NRRL Y-10934 / UCD 77-7)</name>
    <name type="common">Yeast</name>
    <name type="synonym">Tetrapisispora blattae</name>
    <dbReference type="NCBI Taxonomy" id="1071380"/>
    <lineage>
        <taxon>Eukaryota</taxon>
        <taxon>Fungi</taxon>
        <taxon>Dikarya</taxon>
        <taxon>Ascomycota</taxon>
        <taxon>Saccharomycotina</taxon>
        <taxon>Saccharomycetes</taxon>
        <taxon>Saccharomycetales</taxon>
        <taxon>Saccharomycetaceae</taxon>
        <taxon>Henningerozyma</taxon>
    </lineage>
</organism>
<dbReference type="Gene3D" id="2.30.29.30">
    <property type="entry name" value="Pleckstrin-homology domain (PH domain)/Phosphotyrosine-binding domain (PTB)"/>
    <property type="match status" value="1"/>
</dbReference>
<protein>
    <submittedName>
        <fullName evidence="6">Uncharacterized protein</fullName>
    </submittedName>
</protein>
<feature type="compositionally biased region" description="Acidic residues" evidence="2">
    <location>
        <begin position="293"/>
        <end position="314"/>
    </location>
</feature>
<evidence type="ECO:0000256" key="2">
    <source>
        <dbReference type="SAM" id="MobiDB-lite"/>
    </source>
</evidence>
<dbReference type="GO" id="GO:0031932">
    <property type="term" value="C:TORC2 complex"/>
    <property type="evidence" value="ECO:0007669"/>
    <property type="project" value="EnsemblFungi"/>
</dbReference>
<feature type="domain" description="AVO1/Sin1 ubiquitin-like" evidence="5">
    <location>
        <begin position="965"/>
        <end position="1054"/>
    </location>
</feature>
<dbReference type="InterPro" id="IPR008828">
    <property type="entry name" value="Sin1/Avo1"/>
</dbReference>
<feature type="region of interest" description="Disordered" evidence="2">
    <location>
        <begin position="1053"/>
        <end position="1126"/>
    </location>
</feature>
<dbReference type="EMBL" id="HE806321">
    <property type="protein sequence ID" value="CCH61651.1"/>
    <property type="molecule type" value="Genomic_DNA"/>
</dbReference>
<feature type="region of interest" description="Disordered" evidence="2">
    <location>
        <begin position="359"/>
        <end position="503"/>
    </location>
</feature>
<feature type="compositionally biased region" description="Basic and acidic residues" evidence="2">
    <location>
        <begin position="360"/>
        <end position="382"/>
    </location>
</feature>
<feature type="compositionally biased region" description="Basic and acidic residues" evidence="2">
    <location>
        <begin position="450"/>
        <end position="464"/>
    </location>
</feature>
<dbReference type="GO" id="GO:0005546">
    <property type="term" value="F:phosphatidylinositol-4,5-bisphosphate binding"/>
    <property type="evidence" value="ECO:0007669"/>
    <property type="project" value="EnsemblFungi"/>
</dbReference>
<feature type="region of interest" description="Disordered" evidence="2">
    <location>
        <begin position="659"/>
        <end position="704"/>
    </location>
</feature>
<feature type="domain" description="SIN1-type PH" evidence="4">
    <location>
        <begin position="1193"/>
        <end position="1294"/>
    </location>
</feature>
<evidence type="ECO:0000256" key="1">
    <source>
        <dbReference type="ARBA" id="ARBA00009407"/>
    </source>
</evidence>
<dbReference type="Pfam" id="PF16979">
    <property type="entry name" value="SIN1_PH"/>
    <property type="match status" value="1"/>
</dbReference>
<feature type="compositionally biased region" description="Polar residues" evidence="2">
    <location>
        <begin position="667"/>
        <end position="686"/>
    </location>
</feature>